<proteinExistence type="predicted"/>
<comment type="caution">
    <text evidence="1">The sequence shown here is derived from an EMBL/GenBank/DDBJ whole genome shotgun (WGS) entry which is preliminary data.</text>
</comment>
<dbReference type="EMBL" id="BNJK01000001">
    <property type="protein sequence ID" value="GHO90923.1"/>
    <property type="molecule type" value="Genomic_DNA"/>
</dbReference>
<dbReference type="RefSeq" id="WP_220201857.1">
    <property type="nucleotide sequence ID" value="NZ_BNJK01000001.1"/>
</dbReference>
<dbReference type="AlphaFoldDB" id="A0A8J3MZY1"/>
<gene>
    <name evidence="1" type="ORF">KSF_009710</name>
</gene>
<evidence type="ECO:0000313" key="1">
    <source>
        <dbReference type="EMBL" id="GHO90923.1"/>
    </source>
</evidence>
<keyword evidence="2" id="KW-1185">Reference proteome</keyword>
<organism evidence="1 2">
    <name type="scientific">Reticulibacter mediterranei</name>
    <dbReference type="NCBI Taxonomy" id="2778369"/>
    <lineage>
        <taxon>Bacteria</taxon>
        <taxon>Bacillati</taxon>
        <taxon>Chloroflexota</taxon>
        <taxon>Ktedonobacteria</taxon>
        <taxon>Ktedonobacterales</taxon>
        <taxon>Reticulibacteraceae</taxon>
        <taxon>Reticulibacter</taxon>
    </lineage>
</organism>
<reference evidence="1" key="1">
    <citation type="submission" date="2020-10" db="EMBL/GenBank/DDBJ databases">
        <title>Taxonomic study of unclassified bacteria belonging to the class Ktedonobacteria.</title>
        <authorList>
            <person name="Yabe S."/>
            <person name="Wang C.M."/>
            <person name="Zheng Y."/>
            <person name="Sakai Y."/>
            <person name="Cavaletti L."/>
            <person name="Monciardini P."/>
            <person name="Donadio S."/>
        </authorList>
    </citation>
    <scope>NUCLEOTIDE SEQUENCE</scope>
    <source>
        <strain evidence="1">ID150040</strain>
    </source>
</reference>
<name>A0A8J3MZY1_9CHLR</name>
<accession>A0A8J3MZY1</accession>
<evidence type="ECO:0000313" key="2">
    <source>
        <dbReference type="Proteomes" id="UP000597444"/>
    </source>
</evidence>
<dbReference type="Proteomes" id="UP000597444">
    <property type="component" value="Unassembled WGS sequence"/>
</dbReference>
<sequence length="73" mass="8205">MTTFGGSGGQGSIEPVPDLPVSRTFLYELDELYTKRRIKEITEEEFITQRDALIAQEAKSQETMGPMLIAKQL</sequence>
<protein>
    <submittedName>
        <fullName evidence="1">Uncharacterized protein</fullName>
    </submittedName>
</protein>